<feature type="signal peptide" evidence="18">
    <location>
        <begin position="1"/>
        <end position="24"/>
    </location>
</feature>
<dbReference type="PROSITE" id="PS00127">
    <property type="entry name" value="RNASE_PANCREATIC"/>
    <property type="match status" value="1"/>
</dbReference>
<organism evidence="20">
    <name type="scientific">Ochotona princeps</name>
    <name type="common">Southern American pika</name>
    <dbReference type="NCBI Taxonomy" id="9978"/>
    <lineage>
        <taxon>Eukaryota</taxon>
        <taxon>Metazoa</taxon>
        <taxon>Chordata</taxon>
        <taxon>Craniata</taxon>
        <taxon>Vertebrata</taxon>
        <taxon>Euteleostomi</taxon>
        <taxon>Mammalia</taxon>
        <taxon>Eutheria</taxon>
        <taxon>Euarchontoglires</taxon>
        <taxon>Glires</taxon>
        <taxon>Lagomorpha</taxon>
        <taxon>Ochotonidae</taxon>
        <taxon>Ochotona</taxon>
    </lineage>
</organism>
<dbReference type="GO" id="GO:0004540">
    <property type="term" value="F:RNA nuclease activity"/>
    <property type="evidence" value="ECO:0007669"/>
    <property type="project" value="TreeGrafter"/>
</dbReference>
<feature type="chain" id="PRO_5007751466" description="Ribonuclease K6" evidence="18">
    <location>
        <begin position="25"/>
        <end position="157"/>
    </location>
</feature>
<dbReference type="SMART" id="SM00092">
    <property type="entry name" value="RNAse_Pc"/>
    <property type="match status" value="1"/>
</dbReference>
<keyword evidence="8 18" id="KW-0732">Signal</keyword>
<evidence type="ECO:0000256" key="6">
    <source>
        <dbReference type="ARBA" id="ARBA00022529"/>
    </source>
</evidence>
<dbReference type="GO" id="GO:0016787">
    <property type="term" value="F:hydrolase activity"/>
    <property type="evidence" value="ECO:0007669"/>
    <property type="project" value="UniProtKB-KW"/>
</dbReference>
<evidence type="ECO:0000256" key="16">
    <source>
        <dbReference type="ARBA" id="ARBA00039800"/>
    </source>
</evidence>
<evidence type="ECO:0000256" key="4">
    <source>
        <dbReference type="ARBA" id="ARBA00005600"/>
    </source>
</evidence>
<name>W0UTH1_OCHPR</name>
<accession>W0UTH1</accession>
<keyword evidence="13" id="KW-0325">Glycoprotein</keyword>
<evidence type="ECO:0000256" key="18">
    <source>
        <dbReference type="RuleBase" id="RU000651"/>
    </source>
</evidence>
<dbReference type="GO" id="GO:0005764">
    <property type="term" value="C:lysosome"/>
    <property type="evidence" value="ECO:0007669"/>
    <property type="project" value="UniProtKB-SubCell"/>
</dbReference>
<keyword evidence="9 18" id="KW-0255">Endonuclease</keyword>
<evidence type="ECO:0000313" key="20">
    <source>
        <dbReference type="EMBL" id="CDG32075.1"/>
    </source>
</evidence>
<reference evidence="20" key="3">
    <citation type="journal article" date="2019" name="Gene Rep">
        <title>Eutherian third-party data gene collections.</title>
        <authorList>
            <person name="Premzl M."/>
        </authorList>
    </citation>
    <scope>NUCLEOTIDE SEQUENCE</scope>
</reference>
<comment type="similarity">
    <text evidence="4 18">Belongs to the pancreatic ribonuclease family.</text>
</comment>
<proteinExistence type="inferred from homology"/>
<evidence type="ECO:0000256" key="5">
    <source>
        <dbReference type="ARBA" id="ARBA00022525"/>
    </source>
</evidence>
<dbReference type="SUPFAM" id="SSF54076">
    <property type="entry name" value="RNase A-like"/>
    <property type="match status" value="1"/>
</dbReference>
<evidence type="ECO:0000256" key="12">
    <source>
        <dbReference type="ARBA" id="ARBA00023157"/>
    </source>
</evidence>
<reference evidence="20" key="1">
    <citation type="journal article" date="2014" name="Mol. Genet. Genomics">
        <title>Comparative genomic analysis of eutherian ribonuclease A genes.</title>
        <authorList>
            <person name="Premzl M."/>
        </authorList>
    </citation>
    <scope>NUCLEOTIDE SEQUENCE</scope>
</reference>
<evidence type="ECO:0000256" key="11">
    <source>
        <dbReference type="ARBA" id="ARBA00023022"/>
    </source>
</evidence>
<comment type="function">
    <text evidence="17">Ribonuclease which shows a preference for the pyrimidines uridine and cytosine. Has potent antibacterial activity against a range of Gram-positive and Gram-negative bacteria, including P.aeruginosa, A.baumanii, M.luteus, S.aureus, E.faecalis, E.faecium, S.saprophyticus and E.coli. Causes loss of bacterial membrane integrity, and also promotes agglutination of Gram-negative bacteria. Probably contributes to urinary tract sterility. Bactericidal activity is independent of RNase activity.</text>
</comment>
<dbReference type="GO" id="GO:0050830">
    <property type="term" value="P:defense response to Gram-positive bacterium"/>
    <property type="evidence" value="ECO:0007669"/>
    <property type="project" value="TreeGrafter"/>
</dbReference>
<dbReference type="EMBL" id="HG328999">
    <property type="protein sequence ID" value="CDG32075.1"/>
    <property type="molecule type" value="Genomic_DNA"/>
</dbReference>
<keyword evidence="12" id="KW-1015">Disulfide bond</keyword>
<dbReference type="GO" id="GO:0004519">
    <property type="term" value="F:endonuclease activity"/>
    <property type="evidence" value="ECO:0007669"/>
    <property type="project" value="UniProtKB-KW"/>
</dbReference>
<evidence type="ECO:0000259" key="19">
    <source>
        <dbReference type="SMART" id="SM00092"/>
    </source>
</evidence>
<evidence type="ECO:0000256" key="9">
    <source>
        <dbReference type="ARBA" id="ARBA00022759"/>
    </source>
</evidence>
<dbReference type="InterPro" id="IPR001427">
    <property type="entry name" value="RNaseA"/>
</dbReference>
<gene>
    <name evidence="20" type="primary">RAD1</name>
</gene>
<dbReference type="PANTHER" id="PTHR11437:SF4">
    <property type="entry name" value="RIBONUCLEASE K6"/>
    <property type="match status" value="1"/>
</dbReference>
<feature type="domain" description="Ribonuclease A-domain" evidence="19">
    <location>
        <begin position="31"/>
        <end position="154"/>
    </location>
</feature>
<dbReference type="Gene3D" id="3.10.130.10">
    <property type="entry name" value="Ribonuclease A-like domain"/>
    <property type="match status" value="1"/>
</dbReference>
<evidence type="ECO:0000256" key="17">
    <source>
        <dbReference type="ARBA" id="ARBA00045485"/>
    </source>
</evidence>
<evidence type="ECO:0000256" key="2">
    <source>
        <dbReference type="ARBA" id="ARBA00004463"/>
    </source>
</evidence>
<keyword evidence="11" id="KW-0044">Antibiotic</keyword>
<evidence type="ECO:0000256" key="3">
    <source>
        <dbReference type="ARBA" id="ARBA00004613"/>
    </source>
</evidence>
<evidence type="ECO:0000256" key="8">
    <source>
        <dbReference type="ARBA" id="ARBA00022729"/>
    </source>
</evidence>
<dbReference type="PRINTS" id="PR00794">
    <property type="entry name" value="RIBONUCLEASE"/>
</dbReference>
<keyword evidence="6" id="KW-0929">Antimicrobial</keyword>
<evidence type="ECO:0000256" key="10">
    <source>
        <dbReference type="ARBA" id="ARBA00022801"/>
    </source>
</evidence>
<dbReference type="FunFam" id="3.10.130.10:FF:000001">
    <property type="entry name" value="Ribonuclease pancreatic"/>
    <property type="match status" value="1"/>
</dbReference>
<evidence type="ECO:0000256" key="14">
    <source>
        <dbReference type="ARBA" id="ARBA00023228"/>
    </source>
</evidence>
<evidence type="ECO:0000256" key="7">
    <source>
        <dbReference type="ARBA" id="ARBA00022722"/>
    </source>
</evidence>
<evidence type="ECO:0000256" key="1">
    <source>
        <dbReference type="ARBA" id="ARBA00004371"/>
    </source>
</evidence>
<reference evidence="20" key="2">
    <citation type="journal article" date="2016" name="Data Brief">
        <title>Curated eutherian third party data gene data sets.</title>
        <authorList>
            <person name="Premzl M."/>
        </authorList>
    </citation>
    <scope>NUCLEOTIDE SEQUENCE</scope>
</reference>
<dbReference type="GO" id="GO:0003676">
    <property type="term" value="F:nucleic acid binding"/>
    <property type="evidence" value="ECO:0007669"/>
    <property type="project" value="InterPro"/>
</dbReference>
<keyword evidence="7 18" id="KW-0540">Nuclease</keyword>
<dbReference type="InterPro" id="IPR036816">
    <property type="entry name" value="RNaseA-like_dom_sf"/>
</dbReference>
<dbReference type="AlphaFoldDB" id="W0UTH1"/>
<evidence type="ECO:0000256" key="13">
    <source>
        <dbReference type="ARBA" id="ARBA00023180"/>
    </source>
</evidence>
<dbReference type="InterPro" id="IPR023412">
    <property type="entry name" value="RNaseA_domain"/>
</dbReference>
<keyword evidence="10 18" id="KW-0378">Hydrolase</keyword>
<keyword evidence="5" id="KW-0964">Secreted</keyword>
<keyword evidence="14" id="KW-0458">Lysosome</keyword>
<comment type="subunit">
    <text evidence="15">Interacts (via N-terminus) with bacterial lipopolysaccharide (LPS).</text>
</comment>
<evidence type="ECO:0000256" key="15">
    <source>
        <dbReference type="ARBA" id="ARBA00038824"/>
    </source>
</evidence>
<dbReference type="InterPro" id="IPR023411">
    <property type="entry name" value="RNaseA_AS"/>
</dbReference>
<dbReference type="Pfam" id="PF00074">
    <property type="entry name" value="RnaseA"/>
    <property type="match status" value="1"/>
</dbReference>
<dbReference type="GO" id="GO:0005576">
    <property type="term" value="C:extracellular region"/>
    <property type="evidence" value="ECO:0007669"/>
    <property type="project" value="UniProtKB-SubCell"/>
</dbReference>
<protein>
    <recommendedName>
        <fullName evidence="16">Ribonuclease K6</fullName>
    </recommendedName>
</protein>
<dbReference type="CDD" id="cd06265">
    <property type="entry name" value="RNase_A_canonical"/>
    <property type="match status" value="1"/>
</dbReference>
<sequence length="157" mass="17867">MGSDLGRCLSLLLLLLQLSGAVGSDHTEPQDLTKARWFEIQHIQPSPLQCNRAMRGVNNYTQHCKKLNTFLHDSLRDVINACNTPKIICKNGQHNCHKSSKPVNITHCKLTTGWYPDCSYSHMDHFRFFIVACDPPQKSDPRYPLVPVHLDKVVRGF</sequence>
<dbReference type="PANTHER" id="PTHR11437">
    <property type="entry name" value="RIBONUCLEASE"/>
    <property type="match status" value="1"/>
</dbReference>
<dbReference type="HOGENOM" id="CLU_117006_0_1_1"/>
<comment type="subcellular location">
    <subcellularLocation>
        <location evidence="2">Cytoplasmic granule</location>
    </subcellularLocation>
    <subcellularLocation>
        <location evidence="1">Lysosome</location>
    </subcellularLocation>
    <subcellularLocation>
        <location evidence="3">Secreted</location>
    </subcellularLocation>
</comment>